<dbReference type="AlphaFoldDB" id="A4G417"/>
<gene>
    <name evidence="2" type="ordered locus">HEAR1075</name>
</gene>
<evidence type="ECO:0000313" key="2">
    <source>
        <dbReference type="EMBL" id="CAL61254.1"/>
    </source>
</evidence>
<feature type="transmembrane region" description="Helical" evidence="1">
    <location>
        <begin position="110"/>
        <end position="129"/>
    </location>
</feature>
<keyword evidence="1" id="KW-1133">Transmembrane helix</keyword>
<evidence type="ECO:0008006" key="4">
    <source>
        <dbReference type="Google" id="ProtNLM"/>
    </source>
</evidence>
<name>A4G417_HERAR</name>
<sequence>MEIQVGDIGHIIQLSVAPVFLLTGVGTNLMVLTNRLGRITDRSRVLEEKLRTVDPIHHPDLKAELVTLYPRAHLINRAITMSTACALLVSLVIISLFLGDALSIELSKFIATFFVLALLCLVGSFLALLREILVATNSLYTRRIEPIARP</sequence>
<accession>A4G417</accession>
<dbReference type="eggNOG" id="ENOG5032YAP">
    <property type="taxonomic scope" value="Bacteria"/>
</dbReference>
<dbReference type="InterPro" id="IPR021279">
    <property type="entry name" value="DUF2721"/>
</dbReference>
<organism evidence="2 3">
    <name type="scientific">Herminiimonas arsenicoxydans</name>
    <dbReference type="NCBI Taxonomy" id="204773"/>
    <lineage>
        <taxon>Bacteria</taxon>
        <taxon>Pseudomonadati</taxon>
        <taxon>Pseudomonadota</taxon>
        <taxon>Betaproteobacteria</taxon>
        <taxon>Burkholderiales</taxon>
        <taxon>Oxalobacteraceae</taxon>
        <taxon>Herminiimonas</taxon>
    </lineage>
</organism>
<dbReference type="Proteomes" id="UP000006697">
    <property type="component" value="Chromosome"/>
</dbReference>
<evidence type="ECO:0000256" key="1">
    <source>
        <dbReference type="SAM" id="Phobius"/>
    </source>
</evidence>
<feature type="transmembrane region" description="Helical" evidence="1">
    <location>
        <begin position="12"/>
        <end position="32"/>
    </location>
</feature>
<keyword evidence="1" id="KW-0472">Membrane</keyword>
<dbReference type="HOGENOM" id="CLU_118464_2_0_4"/>
<feature type="transmembrane region" description="Helical" evidence="1">
    <location>
        <begin position="78"/>
        <end position="98"/>
    </location>
</feature>
<evidence type="ECO:0000313" key="3">
    <source>
        <dbReference type="Proteomes" id="UP000006697"/>
    </source>
</evidence>
<protein>
    <recommendedName>
        <fullName evidence="4">DUF2721 domain-containing protein</fullName>
    </recommendedName>
</protein>
<proteinExistence type="predicted"/>
<keyword evidence="1" id="KW-0812">Transmembrane</keyword>
<dbReference type="EMBL" id="CU207211">
    <property type="protein sequence ID" value="CAL61254.1"/>
    <property type="molecule type" value="Genomic_DNA"/>
</dbReference>
<keyword evidence="3" id="KW-1185">Reference proteome</keyword>
<dbReference type="OrthoDB" id="5465259at2"/>
<dbReference type="Pfam" id="PF11026">
    <property type="entry name" value="DUF2721"/>
    <property type="match status" value="1"/>
</dbReference>
<reference evidence="2 3" key="1">
    <citation type="journal article" date="2007" name="PLoS Genet.">
        <title>A tale of two oxidation states: bacterial colonization of arsenic-rich environments.</title>
        <authorList>
            <person name="Muller D."/>
            <person name="Medigue C."/>
            <person name="Koechler S."/>
            <person name="Barbe V."/>
            <person name="Barakat M."/>
            <person name="Talla E."/>
            <person name="Bonnefoy V."/>
            <person name="Krin E."/>
            <person name="Arsene-Ploetze F."/>
            <person name="Carapito C."/>
            <person name="Chandler M."/>
            <person name="Cournoyer B."/>
            <person name="Cruveiller S."/>
            <person name="Dossat C."/>
            <person name="Duval S."/>
            <person name="Heymann M."/>
            <person name="Leize E."/>
            <person name="Lieutaud A."/>
            <person name="Lievremont D."/>
            <person name="Makita Y."/>
            <person name="Mangenot S."/>
            <person name="Nitschke W."/>
            <person name="Ortet P."/>
            <person name="Perdrial N."/>
            <person name="Schoepp B."/>
            <person name="Siguier N."/>
            <person name="Simeonova D.D."/>
            <person name="Rouy Z."/>
            <person name="Segurens B."/>
            <person name="Turlin E."/>
            <person name="Vallenet D."/>
            <person name="Van Dorsselaer A."/>
            <person name="Weiss S."/>
            <person name="Weissenbach J."/>
            <person name="Lett M.C."/>
            <person name="Danchin A."/>
            <person name="Bertin P.N."/>
        </authorList>
    </citation>
    <scope>NUCLEOTIDE SEQUENCE [LARGE SCALE GENOMIC DNA]</scope>
    <source>
        <strain evidence="3">ULPAs1</strain>
    </source>
</reference>
<dbReference type="STRING" id="204773.HEAR1075"/>
<dbReference type="KEGG" id="har:HEAR1075"/>